<feature type="domain" description="Peptidase M50" evidence="13">
    <location>
        <begin position="48"/>
        <end position="115"/>
    </location>
</feature>
<keyword evidence="9 12" id="KW-1133">Transmembrane helix</keyword>
<gene>
    <name evidence="14" type="ORF">ROA7745_00280</name>
</gene>
<evidence type="ECO:0000256" key="7">
    <source>
        <dbReference type="ARBA" id="ARBA00022801"/>
    </source>
</evidence>
<evidence type="ECO:0000256" key="1">
    <source>
        <dbReference type="ARBA" id="ARBA00001947"/>
    </source>
</evidence>
<keyword evidence="8" id="KW-0862">Zinc</keyword>
<evidence type="ECO:0000256" key="9">
    <source>
        <dbReference type="ARBA" id="ARBA00022989"/>
    </source>
</evidence>
<evidence type="ECO:0000313" key="14">
    <source>
        <dbReference type="EMBL" id="SMC10473.1"/>
    </source>
</evidence>
<dbReference type="PANTHER" id="PTHR39188:SF3">
    <property type="entry name" value="STAGE IV SPORULATION PROTEIN FB"/>
    <property type="match status" value="1"/>
</dbReference>
<dbReference type="GO" id="GO:0008237">
    <property type="term" value="F:metallopeptidase activity"/>
    <property type="evidence" value="ECO:0007669"/>
    <property type="project" value="UniProtKB-KW"/>
</dbReference>
<keyword evidence="4" id="KW-0645">Protease</keyword>
<dbReference type="InterPro" id="IPR008915">
    <property type="entry name" value="Peptidase_M50"/>
</dbReference>
<dbReference type="EMBL" id="FWXB01000001">
    <property type="protein sequence ID" value="SMC10473.1"/>
    <property type="molecule type" value="Genomic_DNA"/>
</dbReference>
<dbReference type="Proteomes" id="UP000193224">
    <property type="component" value="Unassembled WGS sequence"/>
</dbReference>
<feature type="transmembrane region" description="Helical" evidence="12">
    <location>
        <begin position="15"/>
        <end position="34"/>
    </location>
</feature>
<feature type="transmembrane region" description="Helical" evidence="12">
    <location>
        <begin position="148"/>
        <end position="167"/>
    </location>
</feature>
<feature type="transmembrane region" description="Helical" evidence="12">
    <location>
        <begin position="188"/>
        <end position="205"/>
    </location>
</feature>
<comment type="subcellular location">
    <subcellularLocation>
        <location evidence="2">Membrane</location>
        <topology evidence="2">Multi-pass membrane protein</topology>
    </subcellularLocation>
</comment>
<feature type="transmembrane region" description="Helical" evidence="12">
    <location>
        <begin position="211"/>
        <end position="231"/>
    </location>
</feature>
<dbReference type="Pfam" id="PF02163">
    <property type="entry name" value="Peptidase_M50"/>
    <property type="match status" value="2"/>
</dbReference>
<sequence length="237" mass="26036">MFGNNILFFEFRGPFGIPIQIANSILLLVLFYIWMAGSDILWALGVVSILLVSIVLHELGHGWAAQVQGVPVRRIVIHGGGGFCERKRAASAYEQEFIVAMGPIVNLAIWAVASLWADVMWAGIFVDANLAENPQELFAGPRAQAAEWLSMIAYINGFLALFNLIPVQPLDGGKLLQLILLRLVSARAALRVTGAIGLALSVIWIPAMLLIYWSGGWLLFFIPSIPYHWALMQGRLA</sequence>
<evidence type="ECO:0000256" key="2">
    <source>
        <dbReference type="ARBA" id="ARBA00004141"/>
    </source>
</evidence>
<keyword evidence="15" id="KW-1185">Reference proteome</keyword>
<dbReference type="GO" id="GO:0016020">
    <property type="term" value="C:membrane"/>
    <property type="evidence" value="ECO:0007669"/>
    <property type="project" value="UniProtKB-SubCell"/>
</dbReference>
<feature type="transmembrane region" description="Helical" evidence="12">
    <location>
        <begin position="40"/>
        <end position="59"/>
    </location>
</feature>
<dbReference type="AlphaFoldDB" id="A0A1X7BLF4"/>
<dbReference type="RefSeq" id="WP_085798435.1">
    <property type="nucleotide sequence ID" value="NZ_FWXB01000001.1"/>
</dbReference>
<keyword evidence="6" id="KW-0479">Metal-binding</keyword>
<reference evidence="14 15" key="1">
    <citation type="submission" date="2017-03" db="EMBL/GenBank/DDBJ databases">
        <authorList>
            <person name="Afonso C.L."/>
            <person name="Miller P.J."/>
            <person name="Scott M.A."/>
            <person name="Spackman E."/>
            <person name="Goraichik I."/>
            <person name="Dimitrov K.M."/>
            <person name="Suarez D.L."/>
            <person name="Swayne D.E."/>
        </authorList>
    </citation>
    <scope>NUCLEOTIDE SEQUENCE [LARGE SCALE GENOMIC DNA]</scope>
    <source>
        <strain evidence="14 15">CECT 7745</strain>
    </source>
</reference>
<feature type="domain" description="Peptidase M50" evidence="13">
    <location>
        <begin position="145"/>
        <end position="192"/>
    </location>
</feature>
<name>A0A1X7BLF4_9RHOB</name>
<evidence type="ECO:0000313" key="15">
    <source>
        <dbReference type="Proteomes" id="UP000193224"/>
    </source>
</evidence>
<feature type="transmembrane region" description="Helical" evidence="12">
    <location>
        <begin position="97"/>
        <end position="117"/>
    </location>
</feature>
<keyword evidence="11 12" id="KW-0472">Membrane</keyword>
<proteinExistence type="inferred from homology"/>
<dbReference type="PANTHER" id="PTHR39188">
    <property type="entry name" value="MEMBRANE-ASSOCIATED ZINC METALLOPROTEASE M50B"/>
    <property type="match status" value="1"/>
</dbReference>
<evidence type="ECO:0000256" key="6">
    <source>
        <dbReference type="ARBA" id="ARBA00022723"/>
    </source>
</evidence>
<evidence type="ECO:0000256" key="8">
    <source>
        <dbReference type="ARBA" id="ARBA00022833"/>
    </source>
</evidence>
<evidence type="ECO:0000256" key="11">
    <source>
        <dbReference type="ARBA" id="ARBA00023136"/>
    </source>
</evidence>
<dbReference type="GO" id="GO:0006508">
    <property type="term" value="P:proteolysis"/>
    <property type="evidence" value="ECO:0007669"/>
    <property type="project" value="UniProtKB-KW"/>
</dbReference>
<keyword evidence="7" id="KW-0378">Hydrolase</keyword>
<evidence type="ECO:0000256" key="4">
    <source>
        <dbReference type="ARBA" id="ARBA00022670"/>
    </source>
</evidence>
<dbReference type="OrthoDB" id="9781963at2"/>
<evidence type="ECO:0000256" key="3">
    <source>
        <dbReference type="ARBA" id="ARBA00007931"/>
    </source>
</evidence>
<keyword evidence="10" id="KW-0482">Metalloprotease</keyword>
<evidence type="ECO:0000256" key="10">
    <source>
        <dbReference type="ARBA" id="ARBA00023049"/>
    </source>
</evidence>
<comment type="similarity">
    <text evidence="3">Belongs to the peptidase M50B family.</text>
</comment>
<keyword evidence="5 12" id="KW-0812">Transmembrane</keyword>
<evidence type="ECO:0000256" key="12">
    <source>
        <dbReference type="SAM" id="Phobius"/>
    </source>
</evidence>
<organism evidence="14 15">
    <name type="scientific">Roseovarius aestuarii</name>
    <dbReference type="NCBI Taxonomy" id="475083"/>
    <lineage>
        <taxon>Bacteria</taxon>
        <taxon>Pseudomonadati</taxon>
        <taxon>Pseudomonadota</taxon>
        <taxon>Alphaproteobacteria</taxon>
        <taxon>Rhodobacterales</taxon>
        <taxon>Roseobacteraceae</taxon>
        <taxon>Roseovarius</taxon>
    </lineage>
</organism>
<evidence type="ECO:0000256" key="5">
    <source>
        <dbReference type="ARBA" id="ARBA00022692"/>
    </source>
</evidence>
<protein>
    <submittedName>
        <fullName evidence="14">Zinc metallopeptidase RseP</fullName>
    </submittedName>
</protein>
<evidence type="ECO:0000259" key="13">
    <source>
        <dbReference type="Pfam" id="PF02163"/>
    </source>
</evidence>
<comment type="cofactor">
    <cofactor evidence="1">
        <name>Zn(2+)</name>
        <dbReference type="ChEBI" id="CHEBI:29105"/>
    </cofactor>
</comment>
<dbReference type="GO" id="GO:0046872">
    <property type="term" value="F:metal ion binding"/>
    <property type="evidence" value="ECO:0007669"/>
    <property type="project" value="UniProtKB-KW"/>
</dbReference>
<accession>A0A1X7BLF4</accession>